<gene>
    <name evidence="10" type="ORF">O9Z63_10745</name>
</gene>
<feature type="chain" id="PRO_5045858690" evidence="8">
    <location>
        <begin position="19"/>
        <end position="157"/>
    </location>
</feature>
<dbReference type="Gene3D" id="1.10.760.10">
    <property type="entry name" value="Cytochrome c-like domain"/>
    <property type="match status" value="1"/>
</dbReference>
<evidence type="ECO:0000256" key="5">
    <source>
        <dbReference type="ARBA" id="ARBA00023004"/>
    </source>
</evidence>
<dbReference type="PROSITE" id="PS51257">
    <property type="entry name" value="PROKAR_LIPOPROTEIN"/>
    <property type="match status" value="1"/>
</dbReference>
<name>A0ABY7PHB8_9BACT</name>
<dbReference type="InterPro" id="IPR036909">
    <property type="entry name" value="Cyt_c-like_dom_sf"/>
</dbReference>
<feature type="region of interest" description="Disordered" evidence="7">
    <location>
        <begin position="33"/>
        <end position="52"/>
    </location>
</feature>
<keyword evidence="5 6" id="KW-0408">Iron</keyword>
<evidence type="ECO:0000313" key="10">
    <source>
        <dbReference type="EMBL" id="WBO82863.1"/>
    </source>
</evidence>
<evidence type="ECO:0000256" key="7">
    <source>
        <dbReference type="SAM" id="MobiDB-lite"/>
    </source>
</evidence>
<dbReference type="PRINTS" id="PR00606">
    <property type="entry name" value="CYTCHROMECID"/>
</dbReference>
<evidence type="ECO:0000313" key="11">
    <source>
        <dbReference type="Proteomes" id="UP001211872"/>
    </source>
</evidence>
<dbReference type="EMBL" id="CP115396">
    <property type="protein sequence ID" value="WBO82863.1"/>
    <property type="molecule type" value="Genomic_DNA"/>
</dbReference>
<evidence type="ECO:0000256" key="8">
    <source>
        <dbReference type="SAM" id="SignalP"/>
    </source>
</evidence>
<evidence type="ECO:0000256" key="3">
    <source>
        <dbReference type="ARBA" id="ARBA00022723"/>
    </source>
</evidence>
<sequence>MKKAFLLLASGSFLLACGSDNTASTKAQEEYTLADESAPAQDSTTTANLSAVARQPQVDTSVTKIGTAPTGGAVAVGAKLMEGSDCASCHRENEKLIGPGYREIAAKYPNTAANVTMLAKKIINGGKGNWGEIPMTPHPALSQKDAEEMTRYILALK</sequence>
<evidence type="ECO:0000256" key="6">
    <source>
        <dbReference type="PROSITE-ProRule" id="PRU00433"/>
    </source>
</evidence>
<keyword evidence="2 6" id="KW-0349">Heme</keyword>
<keyword evidence="1" id="KW-0813">Transport</keyword>
<accession>A0ABY7PHB8</accession>
<dbReference type="RefSeq" id="WP_270125197.1">
    <property type="nucleotide sequence ID" value="NZ_CP115396.1"/>
</dbReference>
<protein>
    <submittedName>
        <fullName evidence="10">C-type cytochrome</fullName>
    </submittedName>
</protein>
<keyword evidence="8" id="KW-0732">Signal</keyword>
<feature type="domain" description="Cytochrome c" evidence="9">
    <location>
        <begin position="72"/>
        <end position="157"/>
    </location>
</feature>
<keyword evidence="11" id="KW-1185">Reference proteome</keyword>
<dbReference type="Proteomes" id="UP001211872">
    <property type="component" value="Chromosome"/>
</dbReference>
<evidence type="ECO:0000256" key="2">
    <source>
        <dbReference type="ARBA" id="ARBA00022617"/>
    </source>
</evidence>
<keyword evidence="3 6" id="KW-0479">Metal-binding</keyword>
<dbReference type="InterPro" id="IPR009056">
    <property type="entry name" value="Cyt_c-like_dom"/>
</dbReference>
<dbReference type="InterPro" id="IPR002324">
    <property type="entry name" value="Cyt_c_ID"/>
</dbReference>
<organism evidence="10 11">
    <name type="scientific">Hymenobacter yonginensis</name>
    <dbReference type="NCBI Taxonomy" id="748197"/>
    <lineage>
        <taxon>Bacteria</taxon>
        <taxon>Pseudomonadati</taxon>
        <taxon>Bacteroidota</taxon>
        <taxon>Cytophagia</taxon>
        <taxon>Cytophagales</taxon>
        <taxon>Hymenobacteraceae</taxon>
        <taxon>Hymenobacter</taxon>
    </lineage>
</organism>
<keyword evidence="4" id="KW-0249">Electron transport</keyword>
<evidence type="ECO:0000256" key="4">
    <source>
        <dbReference type="ARBA" id="ARBA00022982"/>
    </source>
</evidence>
<feature type="signal peptide" evidence="8">
    <location>
        <begin position="1"/>
        <end position="18"/>
    </location>
</feature>
<dbReference type="Pfam" id="PF00034">
    <property type="entry name" value="Cytochrom_C"/>
    <property type="match status" value="1"/>
</dbReference>
<reference evidence="10 11" key="1">
    <citation type="journal article" date="2011" name="Int. J. Syst. Evol. Microbiol.">
        <title>Hymenobacter yonginensis sp. nov., isolated from a mesotrophic artificial lake.</title>
        <authorList>
            <person name="Joung Y."/>
            <person name="Cho S.H."/>
            <person name="Kim H."/>
            <person name="Kim S.B."/>
            <person name="Joh K."/>
        </authorList>
    </citation>
    <scope>NUCLEOTIDE SEQUENCE [LARGE SCALE GENOMIC DNA]</scope>
    <source>
        <strain evidence="10 11">KCTC 22745</strain>
    </source>
</reference>
<evidence type="ECO:0000259" key="9">
    <source>
        <dbReference type="PROSITE" id="PS51007"/>
    </source>
</evidence>
<feature type="compositionally biased region" description="Polar residues" evidence="7">
    <location>
        <begin position="40"/>
        <end position="49"/>
    </location>
</feature>
<dbReference type="PROSITE" id="PS51007">
    <property type="entry name" value="CYTC"/>
    <property type="match status" value="1"/>
</dbReference>
<proteinExistence type="predicted"/>
<evidence type="ECO:0000256" key="1">
    <source>
        <dbReference type="ARBA" id="ARBA00022448"/>
    </source>
</evidence>
<dbReference type="SUPFAM" id="SSF46626">
    <property type="entry name" value="Cytochrome c"/>
    <property type="match status" value="1"/>
</dbReference>